<evidence type="ECO:0000256" key="4">
    <source>
        <dbReference type="SAM" id="Coils"/>
    </source>
</evidence>
<organism evidence="7 8">
    <name type="scientific">Bacteroides uniformis</name>
    <dbReference type="NCBI Taxonomy" id="820"/>
    <lineage>
        <taxon>Bacteria</taxon>
        <taxon>Pseudomonadati</taxon>
        <taxon>Bacteroidota</taxon>
        <taxon>Bacteroidia</taxon>
        <taxon>Bacteroidales</taxon>
        <taxon>Bacteroidaceae</taxon>
        <taxon>Bacteroides</taxon>
    </lineage>
</organism>
<dbReference type="SUPFAM" id="SSF109709">
    <property type="entry name" value="KorB DNA-binding domain-like"/>
    <property type="match status" value="1"/>
</dbReference>
<dbReference type="GO" id="GO:0007059">
    <property type="term" value="P:chromosome segregation"/>
    <property type="evidence" value="ECO:0007669"/>
    <property type="project" value="UniProtKB-KW"/>
</dbReference>
<dbReference type="FunFam" id="3.90.1530.30:FF:000001">
    <property type="entry name" value="Chromosome partitioning protein ParB"/>
    <property type="match status" value="1"/>
</dbReference>
<dbReference type="GO" id="GO:0003677">
    <property type="term" value="F:DNA binding"/>
    <property type="evidence" value="ECO:0007669"/>
    <property type="project" value="UniProtKB-KW"/>
</dbReference>
<dbReference type="GO" id="GO:0005694">
    <property type="term" value="C:chromosome"/>
    <property type="evidence" value="ECO:0007669"/>
    <property type="project" value="TreeGrafter"/>
</dbReference>
<dbReference type="PANTHER" id="PTHR33375">
    <property type="entry name" value="CHROMOSOME-PARTITIONING PROTEIN PARB-RELATED"/>
    <property type="match status" value="1"/>
</dbReference>
<dbReference type="InterPro" id="IPR041468">
    <property type="entry name" value="HTH_ParB/Spo0J"/>
</dbReference>
<dbReference type="InterPro" id="IPR003115">
    <property type="entry name" value="ParB_N"/>
</dbReference>
<evidence type="ECO:0000256" key="2">
    <source>
        <dbReference type="ARBA" id="ARBA00022829"/>
    </source>
</evidence>
<reference evidence="7 8" key="1">
    <citation type="submission" date="2018-08" db="EMBL/GenBank/DDBJ databases">
        <title>A genome reference for cultivated species of the human gut microbiota.</title>
        <authorList>
            <person name="Zou Y."/>
            <person name="Xue W."/>
            <person name="Luo G."/>
        </authorList>
    </citation>
    <scope>NUCLEOTIDE SEQUENCE [LARGE SCALE GENOMIC DNA]</scope>
    <source>
        <strain evidence="7 8">AF28-11</strain>
    </source>
</reference>
<keyword evidence="2" id="KW-0159">Chromosome partition</keyword>
<dbReference type="SUPFAM" id="SSF110849">
    <property type="entry name" value="ParB/Sulfiredoxin"/>
    <property type="match status" value="1"/>
</dbReference>
<evidence type="ECO:0000256" key="1">
    <source>
        <dbReference type="ARBA" id="ARBA00006295"/>
    </source>
</evidence>
<evidence type="ECO:0000313" key="8">
    <source>
        <dbReference type="Proteomes" id="UP000283680"/>
    </source>
</evidence>
<dbReference type="EMBL" id="QRTH01000015">
    <property type="protein sequence ID" value="RGQ47540.1"/>
    <property type="molecule type" value="Genomic_DNA"/>
</dbReference>
<comment type="similarity">
    <text evidence="1">Belongs to the ParB family.</text>
</comment>
<keyword evidence="4" id="KW-0175">Coiled coil</keyword>
<gene>
    <name evidence="7" type="ORF">DWY92_19190</name>
</gene>
<dbReference type="Pfam" id="PF02195">
    <property type="entry name" value="ParB_N"/>
    <property type="match status" value="1"/>
</dbReference>
<dbReference type="SMART" id="SM00470">
    <property type="entry name" value="ParB"/>
    <property type="match status" value="1"/>
</dbReference>
<comment type="caution">
    <text evidence="7">The sequence shown here is derived from an EMBL/GenBank/DDBJ whole genome shotgun (WGS) entry which is preliminary data.</text>
</comment>
<feature type="region of interest" description="Disordered" evidence="5">
    <location>
        <begin position="544"/>
        <end position="565"/>
    </location>
</feature>
<name>A0A412B4Z1_BACUN</name>
<dbReference type="Pfam" id="PF17762">
    <property type="entry name" value="HTH_ParB"/>
    <property type="match status" value="1"/>
</dbReference>
<dbReference type="InterPro" id="IPR004437">
    <property type="entry name" value="ParB/RepB/Spo0J"/>
</dbReference>
<protein>
    <submittedName>
        <fullName evidence="7">ParB/RepB/Spo0J family partition protein</fullName>
    </submittedName>
</protein>
<evidence type="ECO:0000259" key="6">
    <source>
        <dbReference type="SMART" id="SM00470"/>
    </source>
</evidence>
<sequence length="565" mass="64997">MGNQKKQKKAALGFSVISLSLIDRNSFNPRKVFNEEALEELALSIKGKGVIQPIVVRPVGNRYEIVCGERRFRASLIAGMENIPACIKELSDDEAEEYAITENLQRKDVSPLEEAEAFSKLVSGGKYDINSLVIKFGKSEAFIRGRLKLVNLIMEFRNMLEKDAINIGVAGVLACYPNDLQNKIYIEHFDENCLGWQSWINYKASRVQYAIEDTYSTKLEKYAFDKEECKNCPYNNATFSLFVEGVGTCAKRECLTEKNAMYIYQQVIDMQNANPGFGICKHPCLSTNANVIEKLQENGYEVQTIYATNDYEEPELPSRDEYENEDDFNDAMNEYEEEKQEYENAIEDRNALVAAGDIKPYIQVGMNEVKIVYAEAPKSEEEEINTDGNSMKGKVVQKNPEIIKLQKKISRNEEICYEKIVERQKKLVKDMDVPSGELHEEEVALMYFYMIRKMRDSVYQKLAVGKEKYSLKYADLLELTTEQISIITRDFIISHLEQSYCGSEEKENNPLRVFLNFHQAEQVENIDKDLTEIYKKRNDRLQERIEAMEEAPVGEDKTNSESQEN</sequence>
<proteinExistence type="inferred from homology"/>
<dbReference type="Proteomes" id="UP000283680">
    <property type="component" value="Unassembled WGS sequence"/>
</dbReference>
<feature type="coiled-coil region" evidence="4">
    <location>
        <begin position="325"/>
        <end position="355"/>
    </location>
</feature>
<accession>A0A412B4Z1</accession>
<evidence type="ECO:0000256" key="5">
    <source>
        <dbReference type="SAM" id="MobiDB-lite"/>
    </source>
</evidence>
<evidence type="ECO:0000313" key="7">
    <source>
        <dbReference type="EMBL" id="RGQ47540.1"/>
    </source>
</evidence>
<dbReference type="CDD" id="cd16393">
    <property type="entry name" value="SPO0J_N"/>
    <property type="match status" value="1"/>
</dbReference>
<dbReference type="Gene3D" id="3.90.1530.30">
    <property type="match status" value="1"/>
</dbReference>
<dbReference type="Gene3D" id="1.10.10.2830">
    <property type="match status" value="1"/>
</dbReference>
<dbReference type="InterPro" id="IPR050336">
    <property type="entry name" value="Chromosome_partition/occlusion"/>
</dbReference>
<keyword evidence="3" id="KW-0238">DNA-binding</keyword>
<dbReference type="AlphaFoldDB" id="A0A412B4Z1"/>
<feature type="domain" description="ParB-like N-terminal" evidence="6">
    <location>
        <begin position="15"/>
        <end position="104"/>
    </location>
</feature>
<dbReference type="RefSeq" id="WP_117952152.1">
    <property type="nucleotide sequence ID" value="NZ_QRTH01000015.1"/>
</dbReference>
<dbReference type="InterPro" id="IPR036086">
    <property type="entry name" value="ParB/Sulfiredoxin_sf"/>
</dbReference>
<dbReference type="NCBIfam" id="TIGR00180">
    <property type="entry name" value="parB_part"/>
    <property type="match status" value="1"/>
</dbReference>
<dbReference type="PANTHER" id="PTHR33375:SF1">
    <property type="entry name" value="CHROMOSOME-PARTITIONING PROTEIN PARB-RELATED"/>
    <property type="match status" value="1"/>
</dbReference>
<evidence type="ECO:0000256" key="3">
    <source>
        <dbReference type="ARBA" id="ARBA00023125"/>
    </source>
</evidence>